<feature type="compositionally biased region" description="Basic and acidic residues" evidence="1">
    <location>
        <begin position="706"/>
        <end position="719"/>
    </location>
</feature>
<evidence type="ECO:0000256" key="1">
    <source>
        <dbReference type="SAM" id="MobiDB-lite"/>
    </source>
</evidence>
<organism evidence="4 5">
    <name type="scientific">Dunaliella salina</name>
    <name type="common">Green alga</name>
    <name type="synonym">Protococcus salinus</name>
    <dbReference type="NCBI Taxonomy" id="3046"/>
    <lineage>
        <taxon>Eukaryota</taxon>
        <taxon>Viridiplantae</taxon>
        <taxon>Chlorophyta</taxon>
        <taxon>core chlorophytes</taxon>
        <taxon>Chlorophyceae</taxon>
        <taxon>CS clade</taxon>
        <taxon>Chlamydomonadales</taxon>
        <taxon>Dunaliellaceae</taxon>
        <taxon>Dunaliella</taxon>
    </lineage>
</organism>
<sequence>FAFPALKPPAPFTSAAEALPLSKALGTESAQKVSIPPPTPCSSTSNTNPTTTATHSLRQPPSSPDYSTASPVTSAVPPPFWLIYSASGTWQDAQALPLSHWPLLKHTDSISRSSPLLPTNAAEQHASGSKHSTAADSCHALSPHEGQESVSGSSGSTEPARGKTMLAFADPCNLPGFPGWPLRNALLMVAVRWGLPSVQWCCSVCVCQCKGRTCADHSLLLHVELPPVPQTGVGSDVRRPQPAAACGAATCATRLALPRHGQDSAVPEAVGWEANKAGKLAPRMVDLGPLLSSRQLAEQAVDLNLMLMRWRAAPTLNVEVMSRSRCLLLGAGTLGCAVARTLLAWGVRDITFVDSSRVSFSNPVRQSLYEFEDCEGGGKPKAEAAAQALKRIFPSARSQGHALSIPMPGHPPLDAASQETMQKDAATLDSLVARHDAVFLLTDTRESRWLPSLLAAAHGKIAITSAIGFDSFLVMRHGAPPSPSNATHQGHRLGCYFCNDVVAPVNSTRDRALDQQCTVARPGLAPIAGALCVEMLAALLQHPQKVAVGPLGGSLEWEASEDSQPQQARANPHQPQQEDRQQSEAYSCLALQQQQQQEASENQSTRQQQQQQRGRGLQGESSGEAALGGVPHMLRGNLTGFSLTSMEGRAFDQCTACSPTIMGRYKQQGWELVLRATQEPAYLEELTGLAALQQAMQQYEASLEARAADSEAMRGKEGGEQQGPGGEGSESGDEWTSL</sequence>
<dbReference type="InterPro" id="IPR042523">
    <property type="entry name" value="Atg7_N_2"/>
</dbReference>
<feature type="region of interest" description="Disordered" evidence="1">
    <location>
        <begin position="114"/>
        <end position="160"/>
    </location>
</feature>
<feature type="compositionally biased region" description="Low complexity" evidence="1">
    <location>
        <begin position="592"/>
        <end position="624"/>
    </location>
</feature>
<dbReference type="EMBL" id="MU069469">
    <property type="protein sequence ID" value="KAF5842096.1"/>
    <property type="molecule type" value="Genomic_DNA"/>
</dbReference>
<evidence type="ECO:0000313" key="4">
    <source>
        <dbReference type="EMBL" id="KAF5842096.1"/>
    </source>
</evidence>
<evidence type="ECO:0000313" key="5">
    <source>
        <dbReference type="Proteomes" id="UP000815325"/>
    </source>
</evidence>
<proteinExistence type="predicted"/>
<feature type="domain" description="Ubiquitin-like modifier-activating enzyme Atg7 N-terminal" evidence="3">
    <location>
        <begin position="148"/>
        <end position="290"/>
    </location>
</feature>
<accession>A0ABQ7H5G7</accession>
<feature type="non-terminal residue" evidence="4">
    <location>
        <position position="1"/>
    </location>
</feature>
<evidence type="ECO:0000259" key="2">
    <source>
        <dbReference type="Pfam" id="PF00899"/>
    </source>
</evidence>
<dbReference type="InterPro" id="IPR000594">
    <property type="entry name" value="ThiF_NAD_FAD-bd"/>
</dbReference>
<dbReference type="InterPro" id="IPR032197">
    <property type="entry name" value="Atg7_N"/>
</dbReference>
<dbReference type="InterPro" id="IPR045886">
    <property type="entry name" value="ThiF/MoeB/HesA"/>
</dbReference>
<keyword evidence="5" id="KW-1185">Reference proteome</keyword>
<evidence type="ECO:0008006" key="6">
    <source>
        <dbReference type="Google" id="ProtNLM"/>
    </source>
</evidence>
<feature type="compositionally biased region" description="Polar residues" evidence="1">
    <location>
        <begin position="57"/>
        <end position="71"/>
    </location>
</feature>
<dbReference type="Gene3D" id="3.40.140.100">
    <property type="entry name" value="Ubiquitin-like modifier-activating enzyme ATG7 C-terminal domain"/>
    <property type="match status" value="1"/>
</dbReference>
<feature type="compositionally biased region" description="Polar residues" evidence="1">
    <location>
        <begin position="562"/>
        <end position="575"/>
    </location>
</feature>
<feature type="region of interest" description="Disordered" evidence="1">
    <location>
        <begin position="701"/>
        <end position="738"/>
    </location>
</feature>
<dbReference type="PANTHER" id="PTHR10953">
    <property type="entry name" value="UBIQUITIN-ACTIVATING ENZYME E1"/>
    <property type="match status" value="1"/>
</dbReference>
<reference evidence="4" key="1">
    <citation type="submission" date="2017-08" db="EMBL/GenBank/DDBJ databases">
        <authorList>
            <person name="Polle J.E."/>
            <person name="Barry K."/>
            <person name="Cushman J."/>
            <person name="Schmutz J."/>
            <person name="Tran D."/>
            <person name="Hathwaick L.T."/>
            <person name="Yim W.C."/>
            <person name="Jenkins J."/>
            <person name="Mckie-Krisberg Z.M."/>
            <person name="Prochnik S."/>
            <person name="Lindquist E."/>
            <person name="Dockter R.B."/>
            <person name="Adam C."/>
            <person name="Molina H."/>
            <person name="Bunkerborg J."/>
            <person name="Jin E."/>
            <person name="Buchheim M."/>
            <person name="Magnuson J."/>
        </authorList>
    </citation>
    <scope>NUCLEOTIDE SEQUENCE</scope>
    <source>
        <strain evidence="4">CCAP 19/18</strain>
    </source>
</reference>
<feature type="region of interest" description="Disordered" evidence="1">
    <location>
        <begin position="556"/>
        <end position="632"/>
    </location>
</feature>
<dbReference type="Pfam" id="PF00899">
    <property type="entry name" value="ThiF"/>
    <property type="match status" value="1"/>
</dbReference>
<evidence type="ECO:0000259" key="3">
    <source>
        <dbReference type="Pfam" id="PF16420"/>
    </source>
</evidence>
<name>A0ABQ7H5G7_DUNSA</name>
<gene>
    <name evidence="4" type="ORF">DUNSADRAFT_9355</name>
</gene>
<feature type="compositionally biased region" description="Polar residues" evidence="1">
    <location>
        <begin position="126"/>
        <end position="135"/>
    </location>
</feature>
<feature type="compositionally biased region" description="Low complexity" evidence="1">
    <location>
        <begin position="148"/>
        <end position="158"/>
    </location>
</feature>
<dbReference type="InterPro" id="IPR035985">
    <property type="entry name" value="Ubiquitin-activating_enz"/>
</dbReference>
<dbReference type="Proteomes" id="UP000815325">
    <property type="component" value="Unassembled WGS sequence"/>
</dbReference>
<feature type="compositionally biased region" description="Low complexity" evidence="1">
    <location>
        <begin position="41"/>
        <end position="56"/>
    </location>
</feature>
<feature type="region of interest" description="Disordered" evidence="1">
    <location>
        <begin position="26"/>
        <end position="71"/>
    </location>
</feature>
<protein>
    <recommendedName>
        <fullName evidence="6">Ubiquitin-like modifier-activating enzyme ATG7</fullName>
    </recommendedName>
</protein>
<feature type="domain" description="THIF-type NAD/FAD binding fold" evidence="2">
    <location>
        <begin position="310"/>
        <end position="545"/>
    </location>
</feature>
<dbReference type="Pfam" id="PF16420">
    <property type="entry name" value="ATG7_N"/>
    <property type="match status" value="1"/>
</dbReference>
<feature type="compositionally biased region" description="Gly residues" evidence="1">
    <location>
        <begin position="720"/>
        <end position="729"/>
    </location>
</feature>
<comment type="caution">
    <text evidence="4">The sequence shown here is derived from an EMBL/GenBank/DDBJ whole genome shotgun (WGS) entry which is preliminary data.</text>
</comment>
<dbReference type="Gene3D" id="3.40.50.720">
    <property type="entry name" value="NAD(P)-binding Rossmann-like Domain"/>
    <property type="match status" value="1"/>
</dbReference>
<dbReference type="SUPFAM" id="SSF69572">
    <property type="entry name" value="Activating enzymes of the ubiquitin-like proteins"/>
    <property type="match status" value="1"/>
</dbReference>
<dbReference type="PANTHER" id="PTHR10953:SF3">
    <property type="entry name" value="UBIQUITIN-LIKE MODIFIER-ACTIVATING ENZYME ATG7"/>
    <property type="match status" value="1"/>
</dbReference>